<name>A0A381Y8V5_9ZZZZ</name>
<dbReference type="AlphaFoldDB" id="A0A381Y8V5"/>
<dbReference type="EMBL" id="UINC01017586">
    <property type="protein sequence ID" value="SVA73072.1"/>
    <property type="molecule type" value="Genomic_DNA"/>
</dbReference>
<protein>
    <submittedName>
        <fullName evidence="1">Uncharacterized protein</fullName>
    </submittedName>
</protein>
<organism evidence="1">
    <name type="scientific">marine metagenome</name>
    <dbReference type="NCBI Taxonomy" id="408172"/>
    <lineage>
        <taxon>unclassified sequences</taxon>
        <taxon>metagenomes</taxon>
        <taxon>ecological metagenomes</taxon>
    </lineage>
</organism>
<proteinExistence type="predicted"/>
<gene>
    <name evidence="1" type="ORF">METZ01_LOCUS125926</name>
</gene>
<reference evidence="1" key="1">
    <citation type="submission" date="2018-05" db="EMBL/GenBank/DDBJ databases">
        <authorList>
            <person name="Lanie J.A."/>
            <person name="Ng W.-L."/>
            <person name="Kazmierczak K.M."/>
            <person name="Andrzejewski T.M."/>
            <person name="Davidsen T.M."/>
            <person name="Wayne K.J."/>
            <person name="Tettelin H."/>
            <person name="Glass J.I."/>
            <person name="Rusch D."/>
            <person name="Podicherti R."/>
            <person name="Tsui H.-C.T."/>
            <person name="Winkler M.E."/>
        </authorList>
    </citation>
    <scope>NUCLEOTIDE SEQUENCE</scope>
</reference>
<accession>A0A381Y8V5</accession>
<evidence type="ECO:0000313" key="1">
    <source>
        <dbReference type="EMBL" id="SVA73072.1"/>
    </source>
</evidence>
<sequence length="37" mass="4216">MKHLENKTHLAGAQLRFSVFIQVGEILTQQVHRTAGR</sequence>